<keyword evidence="2" id="KW-1185">Reference proteome</keyword>
<protein>
    <submittedName>
        <fullName evidence="1">Uncharacterized protein</fullName>
    </submittedName>
</protein>
<accession>A0A183PBZ2</accession>
<dbReference type="AlphaFoldDB" id="A0A183PBZ2"/>
<dbReference type="Proteomes" id="UP000269396">
    <property type="component" value="Unassembled WGS sequence"/>
</dbReference>
<dbReference type="EMBL" id="UZAL01031883">
    <property type="protein sequence ID" value="VDP59469.1"/>
    <property type="molecule type" value="Genomic_DNA"/>
</dbReference>
<name>A0A183PBZ2_9TREM</name>
<evidence type="ECO:0000313" key="2">
    <source>
        <dbReference type="Proteomes" id="UP000269396"/>
    </source>
</evidence>
<evidence type="ECO:0000313" key="1">
    <source>
        <dbReference type="EMBL" id="VDP59469.1"/>
    </source>
</evidence>
<proteinExistence type="predicted"/>
<reference evidence="1 2" key="1">
    <citation type="submission" date="2018-11" db="EMBL/GenBank/DDBJ databases">
        <authorList>
            <consortium name="Pathogen Informatics"/>
        </authorList>
    </citation>
    <scope>NUCLEOTIDE SEQUENCE [LARGE SCALE GENOMIC DNA]</scope>
    <source>
        <strain>Denwood</strain>
        <strain evidence="2">Zambia</strain>
    </source>
</reference>
<organism evidence="1 2">
    <name type="scientific">Schistosoma mattheei</name>
    <dbReference type="NCBI Taxonomy" id="31246"/>
    <lineage>
        <taxon>Eukaryota</taxon>
        <taxon>Metazoa</taxon>
        <taxon>Spiralia</taxon>
        <taxon>Lophotrochozoa</taxon>
        <taxon>Platyhelminthes</taxon>
        <taxon>Trematoda</taxon>
        <taxon>Digenea</taxon>
        <taxon>Strigeidida</taxon>
        <taxon>Schistosomatoidea</taxon>
        <taxon>Schistosomatidae</taxon>
        <taxon>Schistosoma</taxon>
    </lineage>
</organism>
<gene>
    <name evidence="1" type="ORF">SMTD_LOCUS11878</name>
</gene>
<sequence length="99" mass="11004">MKTSTSKGKHGIQWTVQNQLKDLDFADNLALLSHTHQQMQMKKTSVAAASSSAGFNIHKGKGKILKYNTENIDLITPDGETMEEMESFTHLDSIIELKA</sequence>